<dbReference type="Pfam" id="PF00392">
    <property type="entry name" value="GntR"/>
    <property type="match status" value="1"/>
</dbReference>
<evidence type="ECO:0000313" key="6">
    <source>
        <dbReference type="Proteomes" id="UP000054911"/>
    </source>
</evidence>
<dbReference type="Gene3D" id="1.20.120.530">
    <property type="entry name" value="GntR ligand-binding domain-like"/>
    <property type="match status" value="1"/>
</dbReference>
<evidence type="ECO:0000313" key="5">
    <source>
        <dbReference type="EMBL" id="SAK48372.1"/>
    </source>
</evidence>
<evidence type="ECO:0000256" key="3">
    <source>
        <dbReference type="ARBA" id="ARBA00023163"/>
    </source>
</evidence>
<keyword evidence="6" id="KW-1185">Reference proteome</keyword>
<dbReference type="GO" id="GO:0003700">
    <property type="term" value="F:DNA-binding transcription factor activity"/>
    <property type="evidence" value="ECO:0007669"/>
    <property type="project" value="InterPro"/>
</dbReference>
<dbReference type="Pfam" id="PF07729">
    <property type="entry name" value="FCD"/>
    <property type="match status" value="1"/>
</dbReference>
<name>A0A157ZS79_9BURK</name>
<dbReference type="InterPro" id="IPR011711">
    <property type="entry name" value="GntR_C"/>
</dbReference>
<dbReference type="GO" id="GO:0003677">
    <property type="term" value="F:DNA binding"/>
    <property type="evidence" value="ECO:0007669"/>
    <property type="project" value="UniProtKB-KW"/>
</dbReference>
<proteinExistence type="predicted"/>
<evidence type="ECO:0000256" key="1">
    <source>
        <dbReference type="ARBA" id="ARBA00023015"/>
    </source>
</evidence>
<dbReference type="InterPro" id="IPR036390">
    <property type="entry name" value="WH_DNA-bd_sf"/>
</dbReference>
<feature type="domain" description="HTH gntR-type" evidence="4">
    <location>
        <begin position="13"/>
        <end position="80"/>
    </location>
</feature>
<dbReference type="SMART" id="SM00345">
    <property type="entry name" value="HTH_GNTR"/>
    <property type="match status" value="1"/>
</dbReference>
<dbReference type="InterPro" id="IPR036388">
    <property type="entry name" value="WH-like_DNA-bd_sf"/>
</dbReference>
<dbReference type="SUPFAM" id="SSF48008">
    <property type="entry name" value="GntR ligand-binding domain-like"/>
    <property type="match status" value="1"/>
</dbReference>
<sequence>MPKAPASTKLRPVTVAEAAAEEVRRKIMSGEYPEGFQLKQDALAADMGVSRIPIREALVQLEGEGLVRIVPHKGAVVSELSISEIAELFELRGLLEPRLLRMSVPRLTQADFAELDSIIAEYRRELEAQHLARWGELNTRLHDLLLSKAEQPRTMAIVDSLLQQTDRYTRLQLSLSAESIKQAEDEHQEMVRLCKAGDVRGASALLKRHIDHACEELKAFILSRRRLSA</sequence>
<evidence type="ECO:0000259" key="4">
    <source>
        <dbReference type="PROSITE" id="PS50949"/>
    </source>
</evidence>
<dbReference type="InterPro" id="IPR008920">
    <property type="entry name" value="TF_FadR/GntR_C"/>
</dbReference>
<dbReference type="CDD" id="cd07377">
    <property type="entry name" value="WHTH_GntR"/>
    <property type="match status" value="1"/>
</dbReference>
<dbReference type="Gene3D" id="1.10.10.10">
    <property type="entry name" value="Winged helix-like DNA-binding domain superfamily/Winged helix DNA-binding domain"/>
    <property type="match status" value="1"/>
</dbReference>
<dbReference type="SMART" id="SM00895">
    <property type="entry name" value="FCD"/>
    <property type="match status" value="1"/>
</dbReference>
<protein>
    <submittedName>
        <fullName evidence="5">GntR family transcriptional regulator</fullName>
    </submittedName>
</protein>
<comment type="caution">
    <text evidence="5">The sequence shown here is derived from an EMBL/GenBank/DDBJ whole genome shotgun (WGS) entry which is preliminary data.</text>
</comment>
<keyword evidence="2" id="KW-0238">DNA-binding</keyword>
<dbReference type="EMBL" id="FCOE02000003">
    <property type="protein sequence ID" value="SAK48372.1"/>
    <property type="molecule type" value="Genomic_DNA"/>
</dbReference>
<dbReference type="SUPFAM" id="SSF46785">
    <property type="entry name" value="Winged helix' DNA-binding domain"/>
    <property type="match status" value="1"/>
</dbReference>
<dbReference type="Proteomes" id="UP000054911">
    <property type="component" value="Unassembled WGS sequence"/>
</dbReference>
<keyword evidence="1" id="KW-0805">Transcription regulation</keyword>
<organism evidence="5 6">
    <name type="scientific">Caballeronia pedi</name>
    <dbReference type="NCBI Taxonomy" id="1777141"/>
    <lineage>
        <taxon>Bacteria</taxon>
        <taxon>Pseudomonadati</taxon>
        <taxon>Pseudomonadota</taxon>
        <taxon>Betaproteobacteria</taxon>
        <taxon>Burkholderiales</taxon>
        <taxon>Burkholderiaceae</taxon>
        <taxon>Caballeronia</taxon>
    </lineage>
</organism>
<evidence type="ECO:0000256" key="2">
    <source>
        <dbReference type="ARBA" id="ARBA00023125"/>
    </source>
</evidence>
<dbReference type="PRINTS" id="PR00035">
    <property type="entry name" value="HTHGNTR"/>
</dbReference>
<gene>
    <name evidence="5" type="ORF">AWB80_01214</name>
</gene>
<dbReference type="PANTHER" id="PTHR43537:SF41">
    <property type="entry name" value="TRANSCRIPTIONAL REGULATORY PROTEIN"/>
    <property type="match status" value="1"/>
</dbReference>
<dbReference type="OrthoDB" id="9799812at2"/>
<dbReference type="RefSeq" id="WP_061173755.1">
    <property type="nucleotide sequence ID" value="NZ_FCOE02000003.1"/>
</dbReference>
<dbReference type="PANTHER" id="PTHR43537">
    <property type="entry name" value="TRANSCRIPTIONAL REGULATOR, GNTR FAMILY"/>
    <property type="match status" value="1"/>
</dbReference>
<keyword evidence="3" id="KW-0804">Transcription</keyword>
<accession>A0A157ZS79</accession>
<dbReference type="AlphaFoldDB" id="A0A157ZS79"/>
<reference evidence="5" key="1">
    <citation type="submission" date="2016-01" db="EMBL/GenBank/DDBJ databases">
        <authorList>
            <person name="Peeters C."/>
        </authorList>
    </citation>
    <scope>NUCLEOTIDE SEQUENCE [LARGE SCALE GENOMIC DNA]</scope>
    <source>
        <strain evidence="5">LMG 29323</strain>
    </source>
</reference>
<dbReference type="InterPro" id="IPR000524">
    <property type="entry name" value="Tscrpt_reg_HTH_GntR"/>
</dbReference>
<dbReference type="PROSITE" id="PS50949">
    <property type="entry name" value="HTH_GNTR"/>
    <property type="match status" value="1"/>
</dbReference>
<dbReference type="STRING" id="1777141.AWB80_01214"/>